<accession>A0A9X9WP74</accession>
<proteinExistence type="predicted"/>
<dbReference type="Pfam" id="PF00665">
    <property type="entry name" value="rve"/>
    <property type="match status" value="1"/>
</dbReference>
<dbReference type="InterPro" id="IPR050900">
    <property type="entry name" value="Transposase_IS3/IS150/IS904"/>
</dbReference>
<gene>
    <name evidence="4" type="ORF">GWK15_25020</name>
    <name evidence="3" type="ORF">GXW75_22965</name>
</gene>
<comment type="caution">
    <text evidence="3">The sequence shown here is derived from an EMBL/GenBank/DDBJ whole genome shotgun (WGS) entry which is preliminary data.</text>
</comment>
<keyword evidence="1" id="KW-0472">Membrane</keyword>
<evidence type="ECO:0000313" key="5">
    <source>
        <dbReference type="Proteomes" id="UP000746741"/>
    </source>
</evidence>
<dbReference type="EMBL" id="JAAVUP010000025">
    <property type="protein sequence ID" value="NKE20241.1"/>
    <property type="molecule type" value="Genomic_DNA"/>
</dbReference>
<evidence type="ECO:0000313" key="4">
    <source>
        <dbReference type="EMBL" id="NKE20241.1"/>
    </source>
</evidence>
<dbReference type="AlphaFoldDB" id="A0A9X9WP74"/>
<reference evidence="3" key="3">
    <citation type="journal article" date="2021" name="Syst. Appl. Microbiol.">
        <title>Roseomonas hellenica sp. nov., isolated from roots of wild-growing Alkanna tinctoria.</title>
        <authorList>
            <person name="Rat A."/>
            <person name="Naranjo H.D."/>
            <person name="Lebbe L."/>
            <person name="Cnockaert M."/>
            <person name="Krigas N."/>
            <person name="Grigoriadou K."/>
            <person name="Maloupa E."/>
            <person name="Willems A."/>
        </authorList>
    </citation>
    <scope>NUCLEOTIDE SEQUENCE</scope>
    <source>
        <strain evidence="3">LMG 31161</strain>
    </source>
</reference>
<dbReference type="PANTHER" id="PTHR46889">
    <property type="entry name" value="TRANSPOSASE INSF FOR INSERTION SEQUENCE IS3B-RELATED"/>
    <property type="match status" value="1"/>
</dbReference>
<reference evidence="4 5" key="2">
    <citation type="submission" date="2020-02" db="EMBL/GenBank/DDBJ databases">
        <authorList>
            <person name="Sun Q."/>
            <person name="Inoue M."/>
        </authorList>
    </citation>
    <scope>NUCLEOTIDE SEQUENCE [LARGE SCALE GENOMIC DNA]</scope>
    <source>
        <strain evidence="4 5">KCTC 22478</strain>
    </source>
</reference>
<dbReference type="PANTHER" id="PTHR46889:SF4">
    <property type="entry name" value="TRANSPOSASE INSO FOR INSERTION SEQUENCE ELEMENT IS911B-RELATED"/>
    <property type="match status" value="1"/>
</dbReference>
<dbReference type="GO" id="GO:0003676">
    <property type="term" value="F:nucleic acid binding"/>
    <property type="evidence" value="ECO:0007669"/>
    <property type="project" value="InterPro"/>
</dbReference>
<dbReference type="InterPro" id="IPR012337">
    <property type="entry name" value="RNaseH-like_sf"/>
</dbReference>
<name>A0A9X9WP74_9PROT</name>
<dbReference type="InterPro" id="IPR001584">
    <property type="entry name" value="Integrase_cat-core"/>
</dbReference>
<dbReference type="SUPFAM" id="SSF53098">
    <property type="entry name" value="Ribonuclease H-like"/>
    <property type="match status" value="1"/>
</dbReference>
<evidence type="ECO:0000313" key="3">
    <source>
        <dbReference type="EMBL" id="MBR0662134.1"/>
    </source>
</evidence>
<keyword evidence="5" id="KW-1185">Reference proteome</keyword>
<dbReference type="Gene3D" id="3.30.420.10">
    <property type="entry name" value="Ribonuclease H-like superfamily/Ribonuclease H"/>
    <property type="match status" value="1"/>
</dbReference>
<reference evidence="3" key="1">
    <citation type="submission" date="2020-01" db="EMBL/GenBank/DDBJ databases">
        <authorList>
            <person name="Rat A."/>
        </authorList>
    </citation>
    <scope>NUCLEOTIDE SEQUENCE</scope>
    <source>
        <strain evidence="3">LMG 31161</strain>
    </source>
</reference>
<feature type="transmembrane region" description="Helical" evidence="1">
    <location>
        <begin position="6"/>
        <end position="23"/>
    </location>
</feature>
<keyword evidence="1" id="KW-0812">Transmembrane</keyword>
<sequence length="62" mass="6498">MADITYVPTAAGFLFLAVVLDAWSRRIVGWAMANDLRTQLVLDALDAALQAAQDGASTTGSS</sequence>
<protein>
    <recommendedName>
        <fullName evidence="2">Integrase catalytic domain-containing protein</fullName>
    </recommendedName>
</protein>
<feature type="domain" description="Integrase catalytic" evidence="2">
    <location>
        <begin position="2"/>
        <end position="52"/>
    </location>
</feature>
<evidence type="ECO:0000259" key="2">
    <source>
        <dbReference type="Pfam" id="PF00665"/>
    </source>
</evidence>
<organism evidence="3 6">
    <name type="scientific">Neoroseomonas oryzicola</name>
    <dbReference type="NCBI Taxonomy" id="535904"/>
    <lineage>
        <taxon>Bacteria</taxon>
        <taxon>Pseudomonadati</taxon>
        <taxon>Pseudomonadota</taxon>
        <taxon>Alphaproteobacteria</taxon>
        <taxon>Acetobacterales</taxon>
        <taxon>Acetobacteraceae</taxon>
        <taxon>Neoroseomonas</taxon>
    </lineage>
</organism>
<dbReference type="InterPro" id="IPR036397">
    <property type="entry name" value="RNaseH_sf"/>
</dbReference>
<dbReference type="EMBL" id="JAAEDK010000081">
    <property type="protein sequence ID" value="MBR0662134.1"/>
    <property type="molecule type" value="Genomic_DNA"/>
</dbReference>
<dbReference type="Proteomes" id="UP000746741">
    <property type="component" value="Unassembled WGS sequence"/>
</dbReference>
<evidence type="ECO:0000313" key="6">
    <source>
        <dbReference type="Proteomes" id="UP001138708"/>
    </source>
</evidence>
<dbReference type="GO" id="GO:0015074">
    <property type="term" value="P:DNA integration"/>
    <property type="evidence" value="ECO:0007669"/>
    <property type="project" value="InterPro"/>
</dbReference>
<dbReference type="Proteomes" id="UP001138708">
    <property type="component" value="Unassembled WGS sequence"/>
</dbReference>
<evidence type="ECO:0000256" key="1">
    <source>
        <dbReference type="SAM" id="Phobius"/>
    </source>
</evidence>
<keyword evidence="1" id="KW-1133">Transmembrane helix</keyword>